<proteinExistence type="predicted"/>
<keyword evidence="2" id="KW-1185">Reference proteome</keyword>
<comment type="caution">
    <text evidence="1">The sequence shown here is derived from an EMBL/GenBank/DDBJ whole genome shotgun (WGS) entry which is preliminary data.</text>
</comment>
<protein>
    <submittedName>
        <fullName evidence="1">Uncharacterized protein</fullName>
    </submittedName>
</protein>
<accession>A0A839UDK4</accession>
<dbReference type="EMBL" id="JACHXN010000021">
    <property type="protein sequence ID" value="MBB3148597.1"/>
    <property type="molecule type" value="Genomic_DNA"/>
</dbReference>
<sequence>MMRAVGDVVPLDWRLIVNGYLPEYAYERGALDTSLPLADLRQRSHIAERAKAAGLSPEFSRLIRIDVPSPAAPQKQ</sequence>
<evidence type="ECO:0000313" key="1">
    <source>
        <dbReference type="EMBL" id="MBB3148597.1"/>
    </source>
</evidence>
<dbReference type="AlphaFoldDB" id="A0A839UDK4"/>
<reference evidence="1 2" key="1">
    <citation type="submission" date="2020-08" db="EMBL/GenBank/DDBJ databases">
        <title>Genomic Encyclopedia of Type Strains, Phase III (KMG-III): the genomes of soil and plant-associated and newly described type strains.</title>
        <authorList>
            <person name="Whitman W."/>
        </authorList>
    </citation>
    <scope>NUCLEOTIDE SEQUENCE [LARGE SCALE GENOMIC DNA]</scope>
    <source>
        <strain evidence="1 2">CECT 7015</strain>
    </source>
</reference>
<gene>
    <name evidence="1" type="ORF">FHS21_005045</name>
</gene>
<evidence type="ECO:0000313" key="2">
    <source>
        <dbReference type="Proteomes" id="UP000554520"/>
    </source>
</evidence>
<organism evidence="1 2">
    <name type="scientific">Phyllobacterium trifolii</name>
    <dbReference type="NCBI Taxonomy" id="300193"/>
    <lineage>
        <taxon>Bacteria</taxon>
        <taxon>Pseudomonadati</taxon>
        <taxon>Pseudomonadota</taxon>
        <taxon>Alphaproteobacteria</taxon>
        <taxon>Hyphomicrobiales</taxon>
        <taxon>Phyllobacteriaceae</taxon>
        <taxon>Phyllobacterium</taxon>
    </lineage>
</organism>
<name>A0A839UDK4_9HYPH</name>
<dbReference type="Proteomes" id="UP000554520">
    <property type="component" value="Unassembled WGS sequence"/>
</dbReference>